<protein>
    <submittedName>
        <fullName evidence="1">Uncharacterized protein</fullName>
    </submittedName>
</protein>
<dbReference type="RefSeq" id="WP_124871998.1">
    <property type="nucleotide sequence ID" value="NZ_CP034183.1"/>
</dbReference>
<dbReference type="InterPro" id="IPR029063">
    <property type="entry name" value="SAM-dependent_MTases_sf"/>
</dbReference>
<evidence type="ECO:0000313" key="2">
    <source>
        <dbReference type="Proteomes" id="UP000276417"/>
    </source>
</evidence>
<gene>
    <name evidence="1" type="ORF">EHF33_12335</name>
</gene>
<dbReference type="EMBL" id="CP034183">
    <property type="protein sequence ID" value="AZI43437.1"/>
    <property type="molecule type" value="Genomic_DNA"/>
</dbReference>
<proteinExistence type="predicted"/>
<evidence type="ECO:0000313" key="1">
    <source>
        <dbReference type="EMBL" id="AZI43437.1"/>
    </source>
</evidence>
<accession>A0A3G8YGW6</accession>
<dbReference type="Proteomes" id="UP000276417">
    <property type="component" value="Chromosome 1"/>
</dbReference>
<dbReference type="KEGG" id="dph:EHF33_12335"/>
<reference evidence="1 2" key="1">
    <citation type="submission" date="2018-11" db="EMBL/GenBank/DDBJ databases">
        <title>Deinococcus shelandsis sp. nov., isolated from South Shetland Islands soil of Antarctica.</title>
        <authorList>
            <person name="Tian J."/>
        </authorList>
    </citation>
    <scope>NUCLEOTIDE SEQUENCE [LARGE SCALE GENOMIC DNA]</scope>
    <source>
        <strain evidence="1 2">S14-83T</strain>
    </source>
</reference>
<dbReference type="SUPFAM" id="SSF53335">
    <property type="entry name" value="S-adenosyl-L-methionine-dependent methyltransferases"/>
    <property type="match status" value="1"/>
</dbReference>
<keyword evidence="2" id="KW-1185">Reference proteome</keyword>
<dbReference type="AlphaFoldDB" id="A0A3G8YGW6"/>
<name>A0A3G8YGW6_9DEIO</name>
<dbReference type="Gene3D" id="3.40.50.150">
    <property type="entry name" value="Vaccinia Virus protein VP39"/>
    <property type="match status" value="1"/>
</dbReference>
<sequence length="353" mass="39432">MTRAGRTWTLYQRLIGAVAQHYGASLSVDLTPQPAEEELLRRFSADLSSQKAQDLLLSLPLGIKNFKYHHRYISRWGTDRRRLLSEGGNFQLLEALHQEDAEGKLVGLQLSGNTTQQRRQLTEHLQAQLPTLEGHGWLAPAASQGRKVRVFDDRQVVWVYPPDEVEFYEGLHPFVVRSLIARYVPEPGIVADPMSGSGVIAQMATEMGHHVWASDIAPTKPFIAELDLLKKPLGEVLGERYLTSADLVAIHPPRPQSLGYTPERYEAWLTEIMNSCWAAVKAGGYLALIVPIQSDFDVLSRAQQAMRCSACAEFNLDIEELTATHVAVSRDGREGWHVLVLQSPPINEEPAED</sequence>
<organism evidence="1 2">
    <name type="scientific">Deinococcus psychrotolerans</name>
    <dbReference type="NCBI Taxonomy" id="2489213"/>
    <lineage>
        <taxon>Bacteria</taxon>
        <taxon>Thermotogati</taxon>
        <taxon>Deinococcota</taxon>
        <taxon>Deinococci</taxon>
        <taxon>Deinococcales</taxon>
        <taxon>Deinococcaceae</taxon>
        <taxon>Deinococcus</taxon>
    </lineage>
</organism>
<dbReference type="OrthoDB" id="26762at2"/>